<accession>A0AAN8KZY0</accession>
<evidence type="ECO:0000313" key="1">
    <source>
        <dbReference type="EMBL" id="KAK6297601.1"/>
    </source>
</evidence>
<protein>
    <submittedName>
        <fullName evidence="1">Uncharacterized protein</fullName>
    </submittedName>
</protein>
<comment type="caution">
    <text evidence="1">The sequence shown here is derived from an EMBL/GenBank/DDBJ whole genome shotgun (WGS) entry which is preliminary data.</text>
</comment>
<sequence>MHLRATSLPGIHHPIKRATYYTFLAYHHYKNTVLLACMGNRSSQLSLGPRFTDCLNSSNLLFSIITQFQPQSTEHRTVCEWQQN</sequence>
<name>A0AAN8KZY0_9TELE</name>
<keyword evidence="2" id="KW-1185">Reference proteome</keyword>
<proteinExistence type="predicted"/>
<organism evidence="1 2">
    <name type="scientific">Coregonus suidteri</name>
    <dbReference type="NCBI Taxonomy" id="861788"/>
    <lineage>
        <taxon>Eukaryota</taxon>
        <taxon>Metazoa</taxon>
        <taxon>Chordata</taxon>
        <taxon>Craniata</taxon>
        <taxon>Vertebrata</taxon>
        <taxon>Euteleostomi</taxon>
        <taxon>Actinopterygii</taxon>
        <taxon>Neopterygii</taxon>
        <taxon>Teleostei</taxon>
        <taxon>Protacanthopterygii</taxon>
        <taxon>Salmoniformes</taxon>
        <taxon>Salmonidae</taxon>
        <taxon>Coregoninae</taxon>
        <taxon>Coregonus</taxon>
    </lineage>
</organism>
<gene>
    <name evidence="1" type="ORF">J4Q44_G00321840</name>
</gene>
<reference evidence="1 2" key="1">
    <citation type="submission" date="2021-04" db="EMBL/GenBank/DDBJ databases">
        <authorList>
            <person name="De Guttry C."/>
            <person name="Zahm M."/>
            <person name="Klopp C."/>
            <person name="Cabau C."/>
            <person name="Louis A."/>
            <person name="Berthelot C."/>
            <person name="Parey E."/>
            <person name="Roest Crollius H."/>
            <person name="Montfort J."/>
            <person name="Robinson-Rechavi M."/>
            <person name="Bucao C."/>
            <person name="Bouchez O."/>
            <person name="Gislard M."/>
            <person name="Lluch J."/>
            <person name="Milhes M."/>
            <person name="Lampietro C."/>
            <person name="Lopez Roques C."/>
            <person name="Donnadieu C."/>
            <person name="Braasch I."/>
            <person name="Desvignes T."/>
            <person name="Postlethwait J."/>
            <person name="Bobe J."/>
            <person name="Wedekind C."/>
            <person name="Guiguen Y."/>
        </authorList>
    </citation>
    <scope>NUCLEOTIDE SEQUENCE [LARGE SCALE GENOMIC DNA]</scope>
    <source>
        <strain evidence="1">Cs_M1</strain>
        <tissue evidence="1">Blood</tissue>
    </source>
</reference>
<evidence type="ECO:0000313" key="2">
    <source>
        <dbReference type="Proteomes" id="UP001356427"/>
    </source>
</evidence>
<dbReference type="EMBL" id="JAGTTL010000031">
    <property type="protein sequence ID" value="KAK6297601.1"/>
    <property type="molecule type" value="Genomic_DNA"/>
</dbReference>
<dbReference type="Proteomes" id="UP001356427">
    <property type="component" value="Unassembled WGS sequence"/>
</dbReference>
<dbReference type="AlphaFoldDB" id="A0AAN8KZY0"/>